<dbReference type="AlphaFoldDB" id="A0A060XB13"/>
<evidence type="ECO:0000256" key="1">
    <source>
        <dbReference type="SAM" id="SignalP"/>
    </source>
</evidence>
<gene>
    <name evidence="3" type="ORF">GSONMT00060650001</name>
</gene>
<dbReference type="STRING" id="8022.A0A060XB13"/>
<dbReference type="GO" id="GO:0005634">
    <property type="term" value="C:nucleus"/>
    <property type="evidence" value="ECO:0007669"/>
    <property type="project" value="TreeGrafter"/>
</dbReference>
<dbReference type="GO" id="GO:0005737">
    <property type="term" value="C:cytoplasm"/>
    <property type="evidence" value="ECO:0007669"/>
    <property type="project" value="TreeGrafter"/>
</dbReference>
<accession>A0A060XB13</accession>
<dbReference type="InterPro" id="IPR011993">
    <property type="entry name" value="PH-like_dom_sf"/>
</dbReference>
<dbReference type="PaxDb" id="8022-A0A060XB13"/>
<dbReference type="PANTHER" id="PTHR14383:SF2">
    <property type="entry name" value="DIFFERENTIALLY EXPRESSED IN FDCP 6 HOMOLOG"/>
    <property type="match status" value="1"/>
</dbReference>
<evidence type="ECO:0000313" key="3">
    <source>
        <dbReference type="EMBL" id="CDQ74504.1"/>
    </source>
</evidence>
<proteinExistence type="predicted"/>
<feature type="chain" id="PRO_5001590422" description="PH domain-containing protein" evidence="1">
    <location>
        <begin position="20"/>
        <end position="176"/>
    </location>
</feature>
<keyword evidence="1" id="KW-0732">Signal</keyword>
<reference evidence="3 4" key="1">
    <citation type="journal article" date="2014" name="Nat. Commun.">
        <title>The rainbow trout genome provides novel insights into evolution after whole-genome duplication in vertebrates.</title>
        <authorList>
            <person name="Berthelot C."/>
            <person name="Brunet F."/>
            <person name="Chalopin D."/>
            <person name="Juanchich A."/>
            <person name="Bernard M."/>
            <person name="Noel B."/>
            <person name="Bento P."/>
            <person name="Da Silva C."/>
            <person name="Labadie K."/>
            <person name="Alberti A."/>
            <person name="Aury J.M."/>
            <person name="Louis A."/>
            <person name="Dehais P."/>
            <person name="Bardou P."/>
            <person name="Montfort J."/>
            <person name="Klopp C."/>
            <person name="Cabau C."/>
            <person name="Gaspin C."/>
            <person name="Thorgaard G.H."/>
            <person name="Boussaha M."/>
            <person name="Quillet E."/>
            <person name="Guyomard R."/>
            <person name="Galiana D."/>
            <person name="Bobe J."/>
            <person name="Volff J.N."/>
            <person name="Genet C."/>
            <person name="Wincker P."/>
            <person name="Jaillon O."/>
            <person name="Roest Crollius H."/>
            <person name="Guiguen Y."/>
        </authorList>
    </citation>
    <scope>NUCLEOTIDE SEQUENCE [LARGE SCALE GENOMIC DNA]</scope>
</reference>
<name>A0A060XB13_ONCMY</name>
<evidence type="ECO:0000313" key="4">
    <source>
        <dbReference type="Proteomes" id="UP000193380"/>
    </source>
</evidence>
<dbReference type="InterPro" id="IPR001849">
    <property type="entry name" value="PH_domain"/>
</dbReference>
<sequence length="176" mass="20300">MGLIFFSVFLPFQCVGLCAIDVEYLLKKICLAMSVELSCVDMEDFISQEPVQLSGITVWAFLDFVNTGRLTRGVENDSVTMAIDKVYQEIVGNIIKEGYLWKKGHLRRNWNERWFSLRPSTLHYYVSEDRKECKGCIELDHNCCVEVHNAGLCRMEGTAELRHLFREQGFMVACIE</sequence>
<dbReference type="Proteomes" id="UP000193380">
    <property type="component" value="Chromosome 7"/>
</dbReference>
<dbReference type="PROSITE" id="PS50003">
    <property type="entry name" value="PH_DOMAIN"/>
    <property type="match status" value="1"/>
</dbReference>
<dbReference type="EMBL" id="FR904979">
    <property type="protein sequence ID" value="CDQ74504.1"/>
    <property type="molecule type" value="Genomic_DNA"/>
</dbReference>
<organism evidence="3 4">
    <name type="scientific">Oncorhynchus mykiss</name>
    <name type="common">Rainbow trout</name>
    <name type="synonym">Salmo gairdneri</name>
    <dbReference type="NCBI Taxonomy" id="8022"/>
    <lineage>
        <taxon>Eukaryota</taxon>
        <taxon>Metazoa</taxon>
        <taxon>Chordata</taxon>
        <taxon>Craniata</taxon>
        <taxon>Vertebrata</taxon>
        <taxon>Euteleostomi</taxon>
        <taxon>Actinopterygii</taxon>
        <taxon>Neopterygii</taxon>
        <taxon>Teleostei</taxon>
        <taxon>Protacanthopterygii</taxon>
        <taxon>Salmoniformes</taxon>
        <taxon>Salmonidae</taxon>
        <taxon>Salmoninae</taxon>
        <taxon>Oncorhynchus</taxon>
    </lineage>
</organism>
<feature type="signal peptide" evidence="1">
    <location>
        <begin position="1"/>
        <end position="19"/>
    </location>
</feature>
<feature type="domain" description="PH" evidence="2">
    <location>
        <begin position="93"/>
        <end position="176"/>
    </location>
</feature>
<dbReference type="SUPFAM" id="SSF50729">
    <property type="entry name" value="PH domain-like"/>
    <property type="match status" value="1"/>
</dbReference>
<dbReference type="Pfam" id="PF00169">
    <property type="entry name" value="PH"/>
    <property type="match status" value="1"/>
</dbReference>
<dbReference type="Gene3D" id="2.30.29.30">
    <property type="entry name" value="Pleckstrin-homology domain (PH domain)/Phosphotyrosine-binding domain (PTB)"/>
    <property type="match status" value="1"/>
</dbReference>
<evidence type="ECO:0000259" key="2">
    <source>
        <dbReference type="PROSITE" id="PS50003"/>
    </source>
</evidence>
<dbReference type="PANTHER" id="PTHR14383">
    <property type="entry name" value="SWAP-70 RECOMBINASE"/>
    <property type="match status" value="1"/>
</dbReference>
<protein>
    <recommendedName>
        <fullName evidence="2">PH domain-containing protein</fullName>
    </recommendedName>
</protein>